<gene>
    <name evidence="2" type="ORF">TT172_LOCUS2182</name>
</gene>
<protein>
    <submittedName>
        <fullName evidence="2">350dbcba-a4a3-4cea-a58d-d89af7756aad</fullName>
    </submittedName>
</protein>
<proteinExistence type="predicted"/>
<evidence type="ECO:0000256" key="1">
    <source>
        <dbReference type="SAM" id="MobiDB-lite"/>
    </source>
</evidence>
<dbReference type="InterPro" id="IPR012677">
    <property type="entry name" value="Nucleotide-bd_a/b_plait_sf"/>
</dbReference>
<dbReference type="GO" id="GO:0003676">
    <property type="term" value="F:nucleic acid binding"/>
    <property type="evidence" value="ECO:0007669"/>
    <property type="project" value="InterPro"/>
</dbReference>
<reference evidence="2 3" key="1">
    <citation type="submission" date="2018-04" db="EMBL/GenBank/DDBJ databases">
        <authorList>
            <person name="Huttner S."/>
            <person name="Dainat J."/>
        </authorList>
    </citation>
    <scope>NUCLEOTIDE SEQUENCE [LARGE SCALE GENOMIC DNA]</scope>
</reference>
<feature type="region of interest" description="Disordered" evidence="1">
    <location>
        <begin position="1"/>
        <end position="24"/>
    </location>
</feature>
<dbReference type="EMBL" id="OUUZ01000001">
    <property type="protein sequence ID" value="SPQ19763.1"/>
    <property type="molecule type" value="Genomic_DNA"/>
</dbReference>
<feature type="region of interest" description="Disordered" evidence="1">
    <location>
        <begin position="83"/>
        <end position="115"/>
    </location>
</feature>
<dbReference type="CDD" id="cd12254">
    <property type="entry name" value="RRM_hnRNPH_ESRPs_RBM12_like"/>
    <property type="match status" value="1"/>
</dbReference>
<dbReference type="SUPFAM" id="SSF54928">
    <property type="entry name" value="RNA-binding domain, RBD"/>
    <property type="match status" value="1"/>
</dbReference>
<name>A0A446BB68_9PEZI</name>
<dbReference type="AlphaFoldDB" id="A0A446BB68"/>
<dbReference type="Proteomes" id="UP000289323">
    <property type="component" value="Unassembled WGS sequence"/>
</dbReference>
<accession>A0A446BB68</accession>
<evidence type="ECO:0000313" key="2">
    <source>
        <dbReference type="EMBL" id="SPQ19763.1"/>
    </source>
</evidence>
<organism evidence="2 3">
    <name type="scientific">Thermothielavioides terrestris</name>
    <dbReference type="NCBI Taxonomy" id="2587410"/>
    <lineage>
        <taxon>Eukaryota</taxon>
        <taxon>Fungi</taxon>
        <taxon>Dikarya</taxon>
        <taxon>Ascomycota</taxon>
        <taxon>Pezizomycotina</taxon>
        <taxon>Sordariomycetes</taxon>
        <taxon>Sordariomycetidae</taxon>
        <taxon>Sordariales</taxon>
        <taxon>Chaetomiaceae</taxon>
        <taxon>Thermothielavioides</taxon>
    </lineage>
</organism>
<dbReference type="InterPro" id="IPR035979">
    <property type="entry name" value="RBD_domain_sf"/>
</dbReference>
<dbReference type="Gene3D" id="3.30.70.330">
    <property type="match status" value="1"/>
</dbReference>
<evidence type="ECO:0000313" key="3">
    <source>
        <dbReference type="Proteomes" id="UP000289323"/>
    </source>
</evidence>
<sequence>MATGANDRGESTAEALLPKQNSKSRFAMFVDSGDTEDTGGGVLLRDFEDNSNATSTPTAGCAPSRHVGAHSRKDMLSADANLANTSSSAHRNPIAPIGTGRYSETTPKSNAGGRLNARANTFTSTMSTVNKTREQDSTASNAKVIAASSLQNWAGATLGARSQTNAPQGIQPSYSQGWNTHYDKTPSINRTSVQYPQMANTSSNPWGTTPVTYNPASVAYNTPQPSGYGVKHGTAPGSNFPYMSPVTTPSHAPKKVGENQMFTPASVFPPNQYNQTEPRNFAPRAAGTPLYLPPPPAFSLLPDAGWKKNPGPNPMEPNADPFVSPTASSATAFPSFSQALALPQLPEDNMPTLMPRQMFYVPASTEIRALRSAQLNKLTEGPAGVPSQDVGLSEQNFPFIDATTQGGPVSHGVIKIKNIPFATKRAEIIAFLGRNSRILNDNQEPVHIIMERVSSKTQDCYVEFITPQDAIRAVERHKDNIQKGRPARLGDRPVEIQLSSQAALMQDLFPLASGVYWDNAKPVIQAPVEGQPWKTFKGFVTEEELTMLVKHVEMPQRSPYSKECPQRPYECMISTIKKFPWYMSDYITVAQRHSIVEGTMKMIVLLQQALQRGNRMQETMINEQLLKRLVTAAMLCPGFSVVQKDNIAVLAGMEPERARMFNQPRFAEEWVHLHTICPRPGIPLDVLEWYIAVIREETTRYIHSKSAAERNEIQRKACFTSLYFGYIWCETNLPVGKALENLTLAKVARQELCALQQVLRRVFPRGPTRQLEASH</sequence>